<evidence type="ECO:0000313" key="2">
    <source>
        <dbReference type="Proteomes" id="UP000253664"/>
    </source>
</evidence>
<keyword evidence="2" id="KW-1185">Reference proteome</keyword>
<accession>A0A367L108</accession>
<organism evidence="1 2">
    <name type="scientific">Ophiocordyceps polyrhachis-furcata BCC 54312</name>
    <dbReference type="NCBI Taxonomy" id="1330021"/>
    <lineage>
        <taxon>Eukaryota</taxon>
        <taxon>Fungi</taxon>
        <taxon>Dikarya</taxon>
        <taxon>Ascomycota</taxon>
        <taxon>Pezizomycotina</taxon>
        <taxon>Sordariomycetes</taxon>
        <taxon>Hypocreomycetidae</taxon>
        <taxon>Hypocreales</taxon>
        <taxon>Ophiocordycipitaceae</taxon>
        <taxon>Ophiocordyceps</taxon>
    </lineage>
</organism>
<proteinExistence type="predicted"/>
<reference evidence="1 2" key="1">
    <citation type="journal article" date="2015" name="BMC Genomics">
        <title>Insights from the genome of Ophiocordyceps polyrhachis-furcata to pathogenicity and host specificity in insect fungi.</title>
        <authorList>
            <person name="Wichadakul D."/>
            <person name="Kobmoo N."/>
            <person name="Ingsriswang S."/>
            <person name="Tangphatsornruang S."/>
            <person name="Chantasingh D."/>
            <person name="Luangsa-ard J.J."/>
            <person name="Eurwilaichitr L."/>
        </authorList>
    </citation>
    <scope>NUCLEOTIDE SEQUENCE [LARGE SCALE GENOMIC DNA]</scope>
    <source>
        <strain evidence="1 2">BCC 54312</strain>
    </source>
</reference>
<dbReference type="AlphaFoldDB" id="A0A367L108"/>
<name>A0A367L108_9HYPO</name>
<dbReference type="Proteomes" id="UP000253664">
    <property type="component" value="Unassembled WGS sequence"/>
</dbReference>
<dbReference type="EMBL" id="LKCN02000021">
    <property type="protein sequence ID" value="RCI08120.1"/>
    <property type="molecule type" value="Genomic_DNA"/>
</dbReference>
<comment type="caution">
    <text evidence="1">The sequence shown here is derived from an EMBL/GenBank/DDBJ whole genome shotgun (WGS) entry which is preliminary data.</text>
</comment>
<feature type="non-terminal residue" evidence="1">
    <location>
        <position position="390"/>
    </location>
</feature>
<evidence type="ECO:0000313" key="1">
    <source>
        <dbReference type="EMBL" id="RCI08120.1"/>
    </source>
</evidence>
<gene>
    <name evidence="1" type="ORF">L249_6291</name>
</gene>
<sequence>MFARLQNKVVGRKQDEAVACNIAFLVVTGNIWFEGKPVDNSSGAENGAQVSPIKRLLRGFPVDWVLAGGVGVRTDKHLPGILITDYTTQQEGKSVPYPFAALPMRCDAHVPPPSIRLLNSIPPSPAANRRHAHKACDTEQREHLSKTEIHHPARGGILAIVVERDAGPTNAPGFSIHVRHLVVLPSLLNTKHKGSYPHLHPEYPDSLSIPTYSVPLCKPSFCKRGPTPDYNLGEVAGRDVMYGLGLGVGSWAPNAKSNPPPSPKAVGPLGGRCSPSLGPGMELALFAGLDPLALPSVRPSRSRISFAGLPCSRCDSDELLLGRRASLVPGSAVSNISGSGSAWLQLRAVPQPVPGFGSGPCWLWEMRMEGLFYHFYREAAAAAPRTSRTP</sequence>
<protein>
    <submittedName>
        <fullName evidence="1">Uncharacterized protein</fullName>
    </submittedName>
</protein>